<gene>
    <name evidence="2" type="ORF">SDC9_121421</name>
</gene>
<dbReference type="AlphaFoldDB" id="A0A645CBY2"/>
<organism evidence="2">
    <name type="scientific">bioreactor metagenome</name>
    <dbReference type="NCBI Taxonomy" id="1076179"/>
    <lineage>
        <taxon>unclassified sequences</taxon>
        <taxon>metagenomes</taxon>
        <taxon>ecological metagenomes</taxon>
    </lineage>
</organism>
<reference evidence="2" key="1">
    <citation type="submission" date="2019-08" db="EMBL/GenBank/DDBJ databases">
        <authorList>
            <person name="Kucharzyk K."/>
            <person name="Murdoch R.W."/>
            <person name="Higgins S."/>
            <person name="Loffler F."/>
        </authorList>
    </citation>
    <scope>NUCLEOTIDE SEQUENCE</scope>
</reference>
<dbReference type="Pfam" id="PF19823">
    <property type="entry name" value="DUF6305"/>
    <property type="match status" value="1"/>
</dbReference>
<accession>A0A645CBY2</accession>
<name>A0A645CBY2_9ZZZZ</name>
<feature type="domain" description="DUF6305" evidence="1">
    <location>
        <begin position="1"/>
        <end position="97"/>
    </location>
</feature>
<sequence>MKLQNISYEEEIERIDKLLEKAKNEDLKVLTIVMGGGQLDNRTEQMIRLIGSGTDYFIGLRKSGEESILIELTKDEDIPLTLVDKVNDIIEPFASVFR</sequence>
<dbReference type="EMBL" id="VSSQ01025964">
    <property type="protein sequence ID" value="MPM74433.1"/>
    <property type="molecule type" value="Genomic_DNA"/>
</dbReference>
<evidence type="ECO:0000313" key="2">
    <source>
        <dbReference type="EMBL" id="MPM74433.1"/>
    </source>
</evidence>
<comment type="caution">
    <text evidence="2">The sequence shown here is derived from an EMBL/GenBank/DDBJ whole genome shotgun (WGS) entry which is preliminary data.</text>
</comment>
<evidence type="ECO:0000259" key="1">
    <source>
        <dbReference type="Pfam" id="PF19823"/>
    </source>
</evidence>
<dbReference type="InterPro" id="IPR046272">
    <property type="entry name" value="DUF6305"/>
</dbReference>
<protein>
    <recommendedName>
        <fullName evidence="1">DUF6305 domain-containing protein</fullName>
    </recommendedName>
</protein>
<proteinExistence type="predicted"/>